<accession>A0ACC1N977</accession>
<organism evidence="1 2">
    <name type="scientific">Zarea fungicola</name>
    <dbReference type="NCBI Taxonomy" id="93591"/>
    <lineage>
        <taxon>Eukaryota</taxon>
        <taxon>Fungi</taxon>
        <taxon>Dikarya</taxon>
        <taxon>Ascomycota</taxon>
        <taxon>Pezizomycotina</taxon>
        <taxon>Sordariomycetes</taxon>
        <taxon>Hypocreomycetidae</taxon>
        <taxon>Hypocreales</taxon>
        <taxon>Cordycipitaceae</taxon>
        <taxon>Zarea</taxon>
    </lineage>
</organism>
<gene>
    <name evidence="1" type="ORF">NQ176_g5277</name>
</gene>
<dbReference type="EMBL" id="JANJQO010000652">
    <property type="protein sequence ID" value="KAJ2975862.1"/>
    <property type="molecule type" value="Genomic_DNA"/>
</dbReference>
<evidence type="ECO:0000313" key="2">
    <source>
        <dbReference type="Proteomes" id="UP001143910"/>
    </source>
</evidence>
<dbReference type="Proteomes" id="UP001143910">
    <property type="component" value="Unassembled WGS sequence"/>
</dbReference>
<name>A0ACC1N977_9HYPO</name>
<reference evidence="1" key="1">
    <citation type="submission" date="2022-08" db="EMBL/GenBank/DDBJ databases">
        <title>Genome Sequence of Lecanicillium fungicola.</title>
        <authorList>
            <person name="Buettner E."/>
        </authorList>
    </citation>
    <scope>NUCLEOTIDE SEQUENCE</scope>
    <source>
        <strain evidence="1">Babe33</strain>
    </source>
</reference>
<sequence>MRSPLFLLPVLPLSFVRADAGSCGALHTVDGVNPLHGCWQQHYWNTFWEIRQDFCSKSVQAPSNQKLVWDWTKFEAHGQTVLQPGMTNSRCWDGMWDIIWRCFDSANANTKPDGATHETGQWTTDDTQKEWYWLWGNTSGGWCSGCERGCQKKRSLNLEPMKRYTPAEWEAIREISAEEQAAIDAGNATDHRKRLGISGNQS</sequence>
<comment type="caution">
    <text evidence="1">The sequence shown here is derived from an EMBL/GenBank/DDBJ whole genome shotgun (WGS) entry which is preliminary data.</text>
</comment>
<keyword evidence="2" id="KW-1185">Reference proteome</keyword>
<proteinExistence type="predicted"/>
<protein>
    <submittedName>
        <fullName evidence="1">Uncharacterized protein</fullName>
    </submittedName>
</protein>
<evidence type="ECO:0000313" key="1">
    <source>
        <dbReference type="EMBL" id="KAJ2975862.1"/>
    </source>
</evidence>